<comment type="similarity">
    <text evidence="1">Belongs to the sigma-54 factor family.</text>
</comment>
<feature type="domain" description="RNA polymerase sigma factor 54 core-binding" evidence="11">
    <location>
        <begin position="122"/>
        <end position="321"/>
    </location>
</feature>
<organism evidence="12 14">
    <name type="scientific">Prevotella fusca JCM 17724</name>
    <dbReference type="NCBI Taxonomy" id="1236517"/>
    <lineage>
        <taxon>Bacteria</taxon>
        <taxon>Pseudomonadati</taxon>
        <taxon>Bacteroidota</taxon>
        <taxon>Bacteroidia</taxon>
        <taxon>Bacteroidales</taxon>
        <taxon>Prevotellaceae</taxon>
        <taxon>Prevotella</taxon>
    </lineage>
</organism>
<keyword evidence="5" id="KW-0805">Transcription regulation</keyword>
<dbReference type="PANTHER" id="PTHR32248">
    <property type="entry name" value="RNA POLYMERASE SIGMA-54 FACTOR"/>
    <property type="match status" value="1"/>
</dbReference>
<accession>A0A0K1NL56</accession>
<keyword evidence="8" id="KW-0804">Transcription</keyword>
<dbReference type="PANTHER" id="PTHR32248:SF4">
    <property type="entry name" value="RNA POLYMERASE SIGMA-54 FACTOR"/>
    <property type="match status" value="1"/>
</dbReference>
<evidence type="ECO:0000256" key="8">
    <source>
        <dbReference type="ARBA" id="ARBA00023163"/>
    </source>
</evidence>
<evidence type="ECO:0000313" key="13">
    <source>
        <dbReference type="EMBL" id="QUB87052.1"/>
    </source>
</evidence>
<dbReference type="Gene3D" id="1.10.10.60">
    <property type="entry name" value="Homeodomain-like"/>
    <property type="match status" value="1"/>
</dbReference>
<feature type="compositionally biased region" description="Acidic residues" evidence="9">
    <location>
        <begin position="39"/>
        <end position="62"/>
    </location>
</feature>
<dbReference type="eggNOG" id="COG1508">
    <property type="taxonomic scope" value="Bacteria"/>
</dbReference>
<dbReference type="Proteomes" id="UP000682005">
    <property type="component" value="Chromosome 1"/>
</dbReference>
<dbReference type="GO" id="GO:0001216">
    <property type="term" value="F:DNA-binding transcription activator activity"/>
    <property type="evidence" value="ECO:0007669"/>
    <property type="project" value="InterPro"/>
</dbReference>
<dbReference type="InterPro" id="IPR007046">
    <property type="entry name" value="RNA_pol_sigma_54_core-bd"/>
</dbReference>
<dbReference type="RefSeq" id="WP_025077648.1">
    <property type="nucleotide sequence ID" value="NZ_BAKO01000003.1"/>
</dbReference>
<dbReference type="PRINTS" id="PR00045">
    <property type="entry name" value="SIGMA54FCT"/>
</dbReference>
<evidence type="ECO:0000256" key="6">
    <source>
        <dbReference type="ARBA" id="ARBA00023082"/>
    </source>
</evidence>
<dbReference type="GO" id="GO:0016779">
    <property type="term" value="F:nucleotidyltransferase activity"/>
    <property type="evidence" value="ECO:0007669"/>
    <property type="project" value="UniProtKB-KW"/>
</dbReference>
<dbReference type="KEGG" id="pfus:ADJ77_06395"/>
<dbReference type="NCBIfam" id="TIGR02395">
    <property type="entry name" value="rpoN_sigma"/>
    <property type="match status" value="1"/>
</dbReference>
<dbReference type="Pfam" id="PF04963">
    <property type="entry name" value="Sigma54_CBD"/>
    <property type="match status" value="1"/>
</dbReference>
<dbReference type="Proteomes" id="UP000060345">
    <property type="component" value="Chromosome 1"/>
</dbReference>
<reference evidence="13 15" key="2">
    <citation type="submission" date="2021-03" db="EMBL/GenBank/DDBJ databases">
        <title>Human Oral Microbial Genomes.</title>
        <authorList>
            <person name="Johnston C.D."/>
            <person name="Chen T."/>
            <person name="Dewhirst F.E."/>
        </authorList>
    </citation>
    <scope>NUCLEOTIDE SEQUENCE [LARGE SCALE GENOMIC DNA]</scope>
    <source>
        <strain evidence="13 15">W1435</strain>
    </source>
</reference>
<proteinExistence type="inferred from homology"/>
<keyword evidence="6" id="KW-0731">Sigma factor</keyword>
<dbReference type="GO" id="GO:0000428">
    <property type="term" value="C:DNA-directed RNA polymerase complex"/>
    <property type="evidence" value="ECO:0007669"/>
    <property type="project" value="UniProtKB-KW"/>
</dbReference>
<dbReference type="InterPro" id="IPR000394">
    <property type="entry name" value="RNA_pol_sigma_54"/>
</dbReference>
<dbReference type="OrthoDB" id="9814402at2"/>
<evidence type="ECO:0000256" key="9">
    <source>
        <dbReference type="SAM" id="MobiDB-lite"/>
    </source>
</evidence>
<evidence type="ECO:0000256" key="1">
    <source>
        <dbReference type="ARBA" id="ARBA00008798"/>
    </source>
</evidence>
<feature type="domain" description="RNA polymerase sigma factor 54 DNA-binding" evidence="10">
    <location>
        <begin position="346"/>
        <end position="503"/>
    </location>
</feature>
<evidence type="ECO:0000259" key="11">
    <source>
        <dbReference type="Pfam" id="PF04963"/>
    </source>
</evidence>
<dbReference type="Gene3D" id="1.10.10.1330">
    <property type="entry name" value="RNA polymerase sigma-54 factor, core-binding domain"/>
    <property type="match status" value="1"/>
</dbReference>
<dbReference type="GO" id="GO:0016987">
    <property type="term" value="F:sigma factor activity"/>
    <property type="evidence" value="ECO:0007669"/>
    <property type="project" value="UniProtKB-KW"/>
</dbReference>
<gene>
    <name evidence="13" type="primary">rpoN</name>
    <name evidence="12" type="ORF">ADJ77_06395</name>
    <name evidence="13" type="ORF">J5A51_06110</name>
</gene>
<dbReference type="GO" id="GO:0006352">
    <property type="term" value="P:DNA-templated transcription initiation"/>
    <property type="evidence" value="ECO:0007669"/>
    <property type="project" value="InterPro"/>
</dbReference>
<dbReference type="EMBL" id="CP012074">
    <property type="protein sequence ID" value="AKU69416.1"/>
    <property type="molecule type" value="Genomic_DNA"/>
</dbReference>
<name>A0A0K1NL56_9BACT</name>
<dbReference type="EMBL" id="CP072370">
    <property type="protein sequence ID" value="QUB87052.1"/>
    <property type="molecule type" value="Genomic_DNA"/>
</dbReference>
<evidence type="ECO:0000313" key="14">
    <source>
        <dbReference type="Proteomes" id="UP000060345"/>
    </source>
</evidence>
<reference evidence="12 14" key="1">
    <citation type="submission" date="2015-07" db="EMBL/GenBank/DDBJ databases">
        <authorList>
            <person name="Noorani M."/>
        </authorList>
    </citation>
    <scope>NUCLEOTIDE SEQUENCE [LARGE SCALE GENOMIC DNA]</scope>
    <source>
        <strain evidence="12 14">W1435</strain>
    </source>
</reference>
<dbReference type="Pfam" id="PF00309">
    <property type="entry name" value="Sigma54_AID"/>
    <property type="match status" value="1"/>
</dbReference>
<dbReference type="PROSITE" id="PS50044">
    <property type="entry name" value="SIGMA54_3"/>
    <property type="match status" value="1"/>
</dbReference>
<evidence type="ECO:0000259" key="10">
    <source>
        <dbReference type="Pfam" id="PF04552"/>
    </source>
</evidence>
<feature type="compositionally biased region" description="Basic and acidic residues" evidence="9">
    <location>
        <begin position="78"/>
        <end position="99"/>
    </location>
</feature>
<feature type="region of interest" description="Disordered" evidence="9">
    <location>
        <begin position="39"/>
        <end position="111"/>
    </location>
</feature>
<evidence type="ECO:0000313" key="15">
    <source>
        <dbReference type="Proteomes" id="UP000682005"/>
    </source>
</evidence>
<evidence type="ECO:0000256" key="7">
    <source>
        <dbReference type="ARBA" id="ARBA00023125"/>
    </source>
</evidence>
<protein>
    <submittedName>
        <fullName evidence="13">RNA polymerase factor sigma-54</fullName>
    </submittedName>
    <submittedName>
        <fullName evidence="12">RNA polymerase subunit sigma-54</fullName>
    </submittedName>
</protein>
<sequence>MAQEQVQIQTQKQQQVQRLSQQQMLQVKLLEMPLTELEESVNAELDDNPALEAGGEETDNIDSNDTVEHSEDDDFDTLQEREERQDALDSALERMRSDDDLPTYDSRQQRNNAEYEEIVYGDTTSFIDKLNEQVGERELTEQQKSILEYLIGSLDDDGLLRKDLDSISDELAIYHGIDATTKELEEVLKILQDFDPAGIGARSLQECLLLQVDRKVENGDWQRDGQLYKYIRTILSNHFDAFTKKHWDKIQSALSLSDLQVEALQREIRKLNPKPGSSMGETQGRNLQQITPDFIIDTEDDGTVTFSLNHGNLPELHVSQTFNDMLETYRNNKAGMNRQEKEALLYAKEKVDKAQGFIEAVKQRRHTLQVTMKAIIDIQRKFFQDGDEADLKPMILKDIADRTELDISTISRVSNIKYAQTRWGTFPLRFFFTDSYTTEDGEEMSTRKIKLALKEVIDSEDKRKPLSDDALAKVMKEKGFPIARRTVAKYREQLGLPVARLRKE</sequence>
<keyword evidence="2" id="KW-0240">DNA-directed RNA polymerase</keyword>
<evidence type="ECO:0000256" key="3">
    <source>
        <dbReference type="ARBA" id="ARBA00022679"/>
    </source>
</evidence>
<dbReference type="InterPro" id="IPR038709">
    <property type="entry name" value="RpoN_core-bd_sf"/>
</dbReference>
<evidence type="ECO:0000313" key="12">
    <source>
        <dbReference type="EMBL" id="AKU69416.1"/>
    </source>
</evidence>
<keyword evidence="7" id="KW-0238">DNA-binding</keyword>
<dbReference type="InterPro" id="IPR007634">
    <property type="entry name" value="RNA_pol_sigma_54_DNA-bd"/>
</dbReference>
<dbReference type="Pfam" id="PF04552">
    <property type="entry name" value="Sigma54_DBD"/>
    <property type="match status" value="1"/>
</dbReference>
<evidence type="ECO:0000256" key="5">
    <source>
        <dbReference type="ARBA" id="ARBA00023015"/>
    </source>
</evidence>
<keyword evidence="4" id="KW-0548">Nucleotidyltransferase</keyword>
<keyword evidence="3" id="KW-0808">Transferase</keyword>
<dbReference type="AlphaFoldDB" id="A0A0K1NL56"/>
<dbReference type="PROSITE" id="PS00718">
    <property type="entry name" value="SIGMA54_2"/>
    <property type="match status" value="1"/>
</dbReference>
<evidence type="ECO:0000256" key="2">
    <source>
        <dbReference type="ARBA" id="ARBA00022478"/>
    </source>
</evidence>
<evidence type="ECO:0000256" key="4">
    <source>
        <dbReference type="ARBA" id="ARBA00022695"/>
    </source>
</evidence>
<keyword evidence="15" id="KW-1185">Reference proteome</keyword>
<dbReference type="GO" id="GO:0003677">
    <property type="term" value="F:DNA binding"/>
    <property type="evidence" value="ECO:0007669"/>
    <property type="project" value="UniProtKB-KW"/>
</dbReference>
<dbReference type="PIRSF" id="PIRSF000774">
    <property type="entry name" value="RpoN"/>
    <property type="match status" value="1"/>
</dbReference>
<dbReference type="STRING" id="1236517.ADJ77_06395"/>